<evidence type="ECO:0000256" key="3">
    <source>
        <dbReference type="ARBA" id="ARBA00022475"/>
    </source>
</evidence>
<organism evidence="13 14">
    <name type="scientific">Metamycoplasma faucium</name>
    <dbReference type="NCBI Taxonomy" id="56142"/>
    <lineage>
        <taxon>Bacteria</taxon>
        <taxon>Bacillati</taxon>
        <taxon>Mycoplasmatota</taxon>
        <taxon>Mycoplasmoidales</taxon>
        <taxon>Metamycoplasmataceae</taxon>
        <taxon>Metamycoplasma</taxon>
    </lineage>
</organism>
<evidence type="ECO:0000313" key="13">
    <source>
        <dbReference type="EMBL" id="WYM97265.1"/>
    </source>
</evidence>
<dbReference type="InterPro" id="IPR047196">
    <property type="entry name" value="YidC_ALB_C"/>
</dbReference>
<proteinExistence type="inferred from homology"/>
<keyword evidence="5" id="KW-0653">Protein transport</keyword>
<name>A0ABZ2TLD7_9BACT</name>
<dbReference type="InterPro" id="IPR028055">
    <property type="entry name" value="YidC/Oxa/ALB_C"/>
</dbReference>
<dbReference type="CDD" id="cd20070">
    <property type="entry name" value="5TM_YidC_Alb3"/>
    <property type="match status" value="1"/>
</dbReference>
<evidence type="ECO:0000256" key="7">
    <source>
        <dbReference type="ARBA" id="ARBA00023136"/>
    </source>
</evidence>
<evidence type="ECO:0000259" key="12">
    <source>
        <dbReference type="Pfam" id="PF02096"/>
    </source>
</evidence>
<evidence type="ECO:0000256" key="1">
    <source>
        <dbReference type="ARBA" id="ARBA00004651"/>
    </source>
</evidence>
<gene>
    <name evidence="13" type="primary">yidC</name>
    <name evidence="13" type="ORF">LQ356_03635</name>
</gene>
<keyword evidence="4 9" id="KW-0812">Transmembrane</keyword>
<dbReference type="InterPro" id="IPR001708">
    <property type="entry name" value="YidC/ALB3/OXA1/COX18"/>
</dbReference>
<evidence type="ECO:0000256" key="9">
    <source>
        <dbReference type="RuleBase" id="RU003945"/>
    </source>
</evidence>
<dbReference type="PANTHER" id="PTHR12428:SF65">
    <property type="entry name" value="CYTOCHROME C OXIDASE ASSEMBLY PROTEIN COX18, MITOCHONDRIAL"/>
    <property type="match status" value="1"/>
</dbReference>
<evidence type="ECO:0000256" key="2">
    <source>
        <dbReference type="ARBA" id="ARBA00022448"/>
    </source>
</evidence>
<dbReference type="Pfam" id="PF02096">
    <property type="entry name" value="60KD_IMP"/>
    <property type="match status" value="1"/>
</dbReference>
<evidence type="ECO:0000256" key="5">
    <source>
        <dbReference type="ARBA" id="ARBA00022927"/>
    </source>
</evidence>
<evidence type="ECO:0000256" key="8">
    <source>
        <dbReference type="ARBA" id="ARBA00023186"/>
    </source>
</evidence>
<keyword evidence="8" id="KW-0143">Chaperone</keyword>
<keyword evidence="10" id="KW-0175">Coiled coil</keyword>
<dbReference type="RefSeq" id="WP_405311616.1">
    <property type="nucleotide sequence ID" value="NZ_CP088155.1"/>
</dbReference>
<protein>
    <submittedName>
        <fullName evidence="13">Membrane protein insertase YidC</fullName>
    </submittedName>
</protein>
<feature type="domain" description="Membrane insertase YidC/Oxa/ALB C-terminal" evidence="12">
    <location>
        <begin position="484"/>
        <end position="689"/>
    </location>
</feature>
<feature type="transmembrane region" description="Helical" evidence="11">
    <location>
        <begin position="555"/>
        <end position="575"/>
    </location>
</feature>
<feature type="transmembrane region" description="Helical" evidence="11">
    <location>
        <begin position="606"/>
        <end position="623"/>
    </location>
</feature>
<accession>A0ABZ2TLD7</accession>
<dbReference type="NCBIfam" id="NF002567">
    <property type="entry name" value="PRK02201.1-2"/>
    <property type="match status" value="1"/>
</dbReference>
<keyword evidence="2" id="KW-0813">Transport</keyword>
<keyword evidence="7 11" id="KW-0472">Membrane</keyword>
<dbReference type="NCBIfam" id="TIGR03592">
    <property type="entry name" value="yidC_oxa1_cterm"/>
    <property type="match status" value="1"/>
</dbReference>
<dbReference type="Proteomes" id="UP001622612">
    <property type="component" value="Chromosome"/>
</dbReference>
<comment type="similarity">
    <text evidence="9">Belongs to the OXA1/ALB3/YidC family.</text>
</comment>
<dbReference type="PANTHER" id="PTHR12428">
    <property type="entry name" value="OXA1"/>
    <property type="match status" value="1"/>
</dbReference>
<evidence type="ECO:0000313" key="14">
    <source>
        <dbReference type="Proteomes" id="UP001622612"/>
    </source>
</evidence>
<keyword evidence="3" id="KW-1003">Cell membrane</keyword>
<evidence type="ECO:0000256" key="10">
    <source>
        <dbReference type="SAM" id="Coils"/>
    </source>
</evidence>
<comment type="subcellular location">
    <subcellularLocation>
        <location evidence="1">Cell membrane</location>
        <topology evidence="1">Multi-pass membrane protein</topology>
    </subcellularLocation>
    <subcellularLocation>
        <location evidence="9">Membrane</location>
        <topology evidence="9">Multi-pass membrane protein</topology>
    </subcellularLocation>
</comment>
<keyword evidence="6 11" id="KW-1133">Transmembrane helix</keyword>
<sequence length="709" mass="82455">MAKLTKSKFYNDFRANKPKEELQQQRRSAWLKVWKWIKIILVVFFAGIGVLGCVQSFTTKTGTKVGTGTEFYTTTKKVSPNVETFRYDSKSETFNLVNTASHVKDNPYLGLNNKNENLINDLRKQDENTGASYGVYNGSSLGIKLDKTLKKEENGKTIEYHSTIGTEVYSSNKRYLYYNLSKDNGTKVYNPVNKFSEYNLISPSYLSQEVVSDKGEKSTITRYDLLKEISEDKLTNKVDFGSSPVEFFARDILETLMKKTYEEWFNRNVQNINWLLDPSKEDKNKKLKSIDGIFPPLPENATFEQKMQRLDELHKFFLKSNVNKNIGENKHLFPTDPFWTKTFSEYGNKTFNELTPYQQSLALKKWDKYEWITKANELFSAEQIMFAKYSSMLNYKKTYKGIDKINHFKKSEYYLSFLTAGGNYNSFQPLSNLLYGNNNINQKALVTQKDYWGQGPFFGMFVQPINWFMHKIISGLDTTGWSIILALVVTVIIVRFIAMLISFKSLFSQQKMEEVNKKKAKIEAKYAEYKNDKQMQQKKQTEIAELYRQEKISPFSSFASMFITLPILIVVYRIISSSPEIKQATWYGIQFSSSSFRRLFKGEWKYLPLIVFSLGIQALAQYLPKLLNIKKKKSLRADAYEQEAIKKSNKRSNMIQLIFIGMGAFFSAGLQIYWIIGGIWTIFQNLFVHYFSKTKIFKEKIEPKLFKTA</sequence>
<evidence type="ECO:0000256" key="4">
    <source>
        <dbReference type="ARBA" id="ARBA00022692"/>
    </source>
</evidence>
<feature type="coiled-coil region" evidence="10">
    <location>
        <begin position="512"/>
        <end position="539"/>
    </location>
</feature>
<feature type="transmembrane region" description="Helical" evidence="11">
    <location>
        <begin position="481"/>
        <end position="503"/>
    </location>
</feature>
<dbReference type="EMBL" id="CP088155">
    <property type="protein sequence ID" value="WYM97265.1"/>
    <property type="molecule type" value="Genomic_DNA"/>
</dbReference>
<keyword evidence="14" id="KW-1185">Reference proteome</keyword>
<feature type="transmembrane region" description="Helical" evidence="11">
    <location>
        <begin position="657"/>
        <end position="683"/>
    </location>
</feature>
<reference evidence="13" key="1">
    <citation type="submission" date="2021-11" db="EMBL/GenBank/DDBJ databases">
        <title>The first genome sequence of unculturable Mycoplasma faucium obtained by de novo assembly of metagenomic reads.</title>
        <authorList>
            <person name="Sabat A.J."/>
            <person name="Bathoorn E."/>
            <person name="Akkerboom V."/>
            <person name="Friedrich A.W."/>
        </authorList>
    </citation>
    <scope>NUCLEOTIDE SEQUENCE [LARGE SCALE GENOMIC DNA]</scope>
    <source>
        <strain evidence="13">UMCG-MFM1</strain>
    </source>
</reference>
<evidence type="ECO:0000256" key="6">
    <source>
        <dbReference type="ARBA" id="ARBA00022989"/>
    </source>
</evidence>
<feature type="transmembrane region" description="Helical" evidence="11">
    <location>
        <begin position="36"/>
        <end position="57"/>
    </location>
</feature>
<evidence type="ECO:0000256" key="11">
    <source>
        <dbReference type="SAM" id="Phobius"/>
    </source>
</evidence>